<dbReference type="InterPro" id="IPR011856">
    <property type="entry name" value="tRNA_endonuc-like_dom_sf"/>
</dbReference>
<dbReference type="EMBL" id="BK014717">
    <property type="protein sequence ID" value="DAD69230.1"/>
    <property type="molecule type" value="Genomic_DNA"/>
</dbReference>
<proteinExistence type="predicted"/>
<protein>
    <submittedName>
        <fullName evidence="1">Nuclease</fullName>
    </submittedName>
</protein>
<sequence length="127" mass="13637">MASKESGVVDAIRRRIAQVWPESVTWKMHGSVYMEAGIPDVLCCVEGRLIFLEVKHQKPGESRAHALARTSVEQVRQIRRVRAAGGAACTVLDADEAEWAVREALTGSTLSSMYPVVGAGGDLSGEG</sequence>
<reference evidence="1" key="1">
    <citation type="journal article" date="2021" name="Proc. Natl. Acad. Sci. U.S.A.">
        <title>A Catalog of Tens of Thousands of Viruses from Human Metagenomes Reveals Hidden Associations with Chronic Diseases.</title>
        <authorList>
            <person name="Tisza M.J."/>
            <person name="Buck C.B."/>
        </authorList>
    </citation>
    <scope>NUCLEOTIDE SEQUENCE</scope>
    <source>
        <strain evidence="1">Cte0t5</strain>
    </source>
</reference>
<dbReference type="Gene3D" id="3.40.1350.10">
    <property type="match status" value="1"/>
</dbReference>
<dbReference type="InterPro" id="IPR011335">
    <property type="entry name" value="Restrct_endonuc-II-like"/>
</dbReference>
<evidence type="ECO:0000313" key="1">
    <source>
        <dbReference type="EMBL" id="DAD69230.1"/>
    </source>
</evidence>
<accession>A0A8S5LGW7</accession>
<dbReference type="SUPFAM" id="SSF52980">
    <property type="entry name" value="Restriction endonuclease-like"/>
    <property type="match status" value="1"/>
</dbReference>
<dbReference type="GO" id="GO:0003676">
    <property type="term" value="F:nucleic acid binding"/>
    <property type="evidence" value="ECO:0007669"/>
    <property type="project" value="InterPro"/>
</dbReference>
<organism evidence="1">
    <name type="scientific">Myoviridae sp. cte0t5</name>
    <dbReference type="NCBI Taxonomy" id="2823549"/>
    <lineage>
        <taxon>Viruses</taxon>
        <taxon>Duplodnaviria</taxon>
        <taxon>Heunggongvirae</taxon>
        <taxon>Uroviricota</taxon>
        <taxon>Caudoviricetes</taxon>
    </lineage>
</organism>
<name>A0A8S5LGW7_9CAUD</name>